<dbReference type="PANTHER" id="PTHR46986">
    <property type="entry name" value="ENDORIBONUCLEASE YBEY, CHLOROPLASTIC"/>
    <property type="match status" value="1"/>
</dbReference>
<evidence type="ECO:0000256" key="6">
    <source>
        <dbReference type="ARBA" id="ARBA00022759"/>
    </source>
</evidence>
<comment type="function">
    <text evidence="9">Single strand-specific metallo-endoribonuclease involved in late-stage 70S ribosome quality control and in maturation of the 3' terminus of the 16S rRNA.</text>
</comment>
<comment type="cofactor">
    <cofactor evidence="9">
        <name>Zn(2+)</name>
        <dbReference type="ChEBI" id="CHEBI:29105"/>
    </cofactor>
    <text evidence="9">Binds 1 zinc ion.</text>
</comment>
<accession>A0A0R1HJM2</accession>
<dbReference type="GO" id="GO:0008270">
    <property type="term" value="F:zinc ion binding"/>
    <property type="evidence" value="ECO:0007669"/>
    <property type="project" value="UniProtKB-UniRule"/>
</dbReference>
<keyword evidence="11" id="KW-1185">Reference proteome</keyword>
<dbReference type="RefSeq" id="WP_057973586.1">
    <property type="nucleotide sequence ID" value="NZ_AZDI01000001.1"/>
</dbReference>
<feature type="binding site" evidence="9">
    <location>
        <position position="137"/>
    </location>
    <ligand>
        <name>Zn(2+)</name>
        <dbReference type="ChEBI" id="CHEBI:29105"/>
        <note>catalytic</note>
    </ligand>
</feature>
<evidence type="ECO:0000256" key="5">
    <source>
        <dbReference type="ARBA" id="ARBA00022723"/>
    </source>
</evidence>
<dbReference type="AlphaFoldDB" id="A0A0R1HJM2"/>
<gene>
    <name evidence="9" type="primary">ybeY</name>
    <name evidence="10" type="ORF">FC66_GL000270</name>
</gene>
<protein>
    <recommendedName>
        <fullName evidence="9">Endoribonuclease YbeY</fullName>
        <ecNumber evidence="9">3.1.-.-</ecNumber>
    </recommendedName>
</protein>
<proteinExistence type="inferred from homology"/>
<sequence>MDLEIFDHTEAEPEKNIKLIKEILDFAGKKIELPDDTEMSVTLMNNEEIHKINREYRNVDRPTDVISFAIEEDGDDMPIIFPTDEDMEMPEIAKNIGDIMISTEKVAEQAVDYGHSYERELGFLTVHGFLHLNGYDHMEPEDEKEMFGLQTEILDAYGLKR</sequence>
<dbReference type="OrthoDB" id="9807740at2"/>
<dbReference type="InterPro" id="IPR020549">
    <property type="entry name" value="YbeY_CS"/>
</dbReference>
<comment type="caution">
    <text evidence="10">The sequence shown here is derived from an EMBL/GenBank/DDBJ whole genome shotgun (WGS) entry which is preliminary data.</text>
</comment>
<organism evidence="10 11">
    <name type="scientific">Dellaglioa algida DSM 15638</name>
    <dbReference type="NCBI Taxonomy" id="1423719"/>
    <lineage>
        <taxon>Bacteria</taxon>
        <taxon>Bacillati</taxon>
        <taxon>Bacillota</taxon>
        <taxon>Bacilli</taxon>
        <taxon>Lactobacillales</taxon>
        <taxon>Lactobacillaceae</taxon>
        <taxon>Dellaglioa</taxon>
    </lineage>
</organism>
<feature type="binding site" evidence="9">
    <location>
        <position position="131"/>
    </location>
    <ligand>
        <name>Zn(2+)</name>
        <dbReference type="ChEBI" id="CHEBI:29105"/>
        <note>catalytic</note>
    </ligand>
</feature>
<dbReference type="STRING" id="1423719.FC66_GL000270"/>
<keyword evidence="6 9" id="KW-0255">Endonuclease</keyword>
<dbReference type="GO" id="GO:0004222">
    <property type="term" value="F:metalloendopeptidase activity"/>
    <property type="evidence" value="ECO:0007669"/>
    <property type="project" value="InterPro"/>
</dbReference>
<dbReference type="InterPro" id="IPR002036">
    <property type="entry name" value="YbeY"/>
</dbReference>
<dbReference type="PANTHER" id="PTHR46986:SF1">
    <property type="entry name" value="ENDORIBONUCLEASE YBEY, CHLOROPLASTIC"/>
    <property type="match status" value="1"/>
</dbReference>
<keyword evidence="9" id="KW-0963">Cytoplasm</keyword>
<dbReference type="EC" id="3.1.-.-" evidence="9"/>
<comment type="subcellular location">
    <subcellularLocation>
        <location evidence="9">Cytoplasm</location>
    </subcellularLocation>
</comment>
<evidence type="ECO:0000256" key="3">
    <source>
        <dbReference type="ARBA" id="ARBA00022552"/>
    </source>
</evidence>
<dbReference type="GO" id="GO:0005737">
    <property type="term" value="C:cytoplasm"/>
    <property type="evidence" value="ECO:0007669"/>
    <property type="project" value="UniProtKB-SubCell"/>
</dbReference>
<evidence type="ECO:0000256" key="1">
    <source>
        <dbReference type="ARBA" id="ARBA00010875"/>
    </source>
</evidence>
<reference evidence="10 11" key="1">
    <citation type="journal article" date="2015" name="Genome Announc.">
        <title>Expanding the biotechnology potential of lactobacilli through comparative genomics of 213 strains and associated genera.</title>
        <authorList>
            <person name="Sun Z."/>
            <person name="Harris H.M."/>
            <person name="McCann A."/>
            <person name="Guo C."/>
            <person name="Argimon S."/>
            <person name="Zhang W."/>
            <person name="Yang X."/>
            <person name="Jeffery I.B."/>
            <person name="Cooney J.C."/>
            <person name="Kagawa T.F."/>
            <person name="Liu W."/>
            <person name="Song Y."/>
            <person name="Salvetti E."/>
            <person name="Wrobel A."/>
            <person name="Rasinkangas P."/>
            <person name="Parkhill J."/>
            <person name="Rea M.C."/>
            <person name="O'Sullivan O."/>
            <person name="Ritari J."/>
            <person name="Douillard F.P."/>
            <person name="Paul Ross R."/>
            <person name="Yang R."/>
            <person name="Briner A.E."/>
            <person name="Felis G.E."/>
            <person name="de Vos W.M."/>
            <person name="Barrangou R."/>
            <person name="Klaenhammer T.R."/>
            <person name="Caufield P.W."/>
            <person name="Cui Y."/>
            <person name="Zhang H."/>
            <person name="O'Toole P.W."/>
        </authorList>
    </citation>
    <scope>NUCLEOTIDE SEQUENCE [LARGE SCALE GENOMIC DNA]</scope>
    <source>
        <strain evidence="10 11">DSM 15638</strain>
    </source>
</reference>
<keyword evidence="5 9" id="KW-0479">Metal-binding</keyword>
<evidence type="ECO:0000256" key="8">
    <source>
        <dbReference type="ARBA" id="ARBA00022833"/>
    </source>
</evidence>
<keyword evidence="4 9" id="KW-0540">Nuclease</keyword>
<dbReference type="HAMAP" id="MF_00009">
    <property type="entry name" value="Endoribonucl_YbeY"/>
    <property type="match status" value="1"/>
</dbReference>
<keyword evidence="3 9" id="KW-0698">rRNA processing</keyword>
<dbReference type="GO" id="GO:0006364">
    <property type="term" value="P:rRNA processing"/>
    <property type="evidence" value="ECO:0007669"/>
    <property type="project" value="UniProtKB-UniRule"/>
</dbReference>
<dbReference type="NCBIfam" id="TIGR00043">
    <property type="entry name" value="rRNA maturation RNase YbeY"/>
    <property type="match status" value="1"/>
</dbReference>
<evidence type="ECO:0000256" key="9">
    <source>
        <dbReference type="HAMAP-Rule" id="MF_00009"/>
    </source>
</evidence>
<evidence type="ECO:0000256" key="7">
    <source>
        <dbReference type="ARBA" id="ARBA00022801"/>
    </source>
</evidence>
<dbReference type="PROSITE" id="PS01306">
    <property type="entry name" value="UPF0054"/>
    <property type="match status" value="1"/>
</dbReference>
<dbReference type="EMBL" id="AZDI01000001">
    <property type="protein sequence ID" value="KRK46646.1"/>
    <property type="molecule type" value="Genomic_DNA"/>
</dbReference>
<comment type="similarity">
    <text evidence="1 9">Belongs to the endoribonuclease YbeY family.</text>
</comment>
<dbReference type="InterPro" id="IPR023091">
    <property type="entry name" value="MetalPrtase_cat_dom_sf_prd"/>
</dbReference>
<evidence type="ECO:0000313" key="11">
    <source>
        <dbReference type="Proteomes" id="UP000051450"/>
    </source>
</evidence>
<dbReference type="Proteomes" id="UP000051450">
    <property type="component" value="Unassembled WGS sequence"/>
</dbReference>
<evidence type="ECO:0000256" key="4">
    <source>
        <dbReference type="ARBA" id="ARBA00022722"/>
    </source>
</evidence>
<keyword evidence="8 9" id="KW-0862">Zinc</keyword>
<name>A0A0R1HJM2_9LACO</name>
<dbReference type="PATRIC" id="fig|1423719.4.peg.272"/>
<dbReference type="SUPFAM" id="SSF55486">
    <property type="entry name" value="Metalloproteases ('zincins'), catalytic domain"/>
    <property type="match status" value="1"/>
</dbReference>
<keyword evidence="7 9" id="KW-0378">Hydrolase</keyword>
<dbReference type="Gene3D" id="3.40.390.30">
    <property type="entry name" value="Metalloproteases ('zincins'), catalytic domain"/>
    <property type="match status" value="1"/>
</dbReference>
<dbReference type="Pfam" id="PF02130">
    <property type="entry name" value="YbeY"/>
    <property type="match status" value="1"/>
</dbReference>
<keyword evidence="2 9" id="KW-0690">Ribosome biogenesis</keyword>
<dbReference type="GeneID" id="83548284"/>
<dbReference type="GO" id="GO:0004521">
    <property type="term" value="F:RNA endonuclease activity"/>
    <property type="evidence" value="ECO:0007669"/>
    <property type="project" value="UniProtKB-UniRule"/>
</dbReference>
<evidence type="ECO:0000313" key="10">
    <source>
        <dbReference type="EMBL" id="KRK46646.1"/>
    </source>
</evidence>
<feature type="binding site" evidence="9">
    <location>
        <position position="127"/>
    </location>
    <ligand>
        <name>Zn(2+)</name>
        <dbReference type="ChEBI" id="CHEBI:29105"/>
        <note>catalytic</note>
    </ligand>
</feature>
<evidence type="ECO:0000256" key="2">
    <source>
        <dbReference type="ARBA" id="ARBA00022517"/>
    </source>
</evidence>